<protein>
    <submittedName>
        <fullName evidence="1">Uncharacterized protein</fullName>
    </submittedName>
</protein>
<dbReference type="AlphaFoldDB" id="A0A518H469"/>
<proteinExistence type="predicted"/>
<gene>
    <name evidence="1" type="ORF">ElP_35120</name>
</gene>
<dbReference type="Proteomes" id="UP000317835">
    <property type="component" value="Chromosome"/>
</dbReference>
<evidence type="ECO:0000313" key="1">
    <source>
        <dbReference type="EMBL" id="QDV35608.1"/>
    </source>
</evidence>
<dbReference type="RefSeq" id="WP_197447066.1">
    <property type="nucleotide sequence ID" value="NZ_CP036426.1"/>
</dbReference>
<evidence type="ECO:0000313" key="2">
    <source>
        <dbReference type="Proteomes" id="UP000317835"/>
    </source>
</evidence>
<accession>A0A518H469</accession>
<keyword evidence="2" id="KW-1185">Reference proteome</keyword>
<dbReference type="KEGG" id="tpla:ElP_35120"/>
<reference evidence="1 2" key="1">
    <citation type="submission" date="2019-02" db="EMBL/GenBank/DDBJ databases">
        <title>Deep-cultivation of Planctomycetes and their phenomic and genomic characterization uncovers novel biology.</title>
        <authorList>
            <person name="Wiegand S."/>
            <person name="Jogler M."/>
            <person name="Boedeker C."/>
            <person name="Pinto D."/>
            <person name="Vollmers J."/>
            <person name="Rivas-Marin E."/>
            <person name="Kohn T."/>
            <person name="Peeters S.H."/>
            <person name="Heuer A."/>
            <person name="Rast P."/>
            <person name="Oberbeckmann S."/>
            <person name="Bunk B."/>
            <person name="Jeske O."/>
            <person name="Meyerdierks A."/>
            <person name="Storesund J.E."/>
            <person name="Kallscheuer N."/>
            <person name="Luecker S."/>
            <person name="Lage O.M."/>
            <person name="Pohl T."/>
            <person name="Merkel B.J."/>
            <person name="Hornburger P."/>
            <person name="Mueller R.-W."/>
            <person name="Bruemmer F."/>
            <person name="Labrenz M."/>
            <person name="Spormann A.M."/>
            <person name="Op den Camp H."/>
            <person name="Overmann J."/>
            <person name="Amann R."/>
            <person name="Jetten M.S.M."/>
            <person name="Mascher T."/>
            <person name="Medema M.H."/>
            <person name="Devos D.P."/>
            <person name="Kaster A.-K."/>
            <person name="Ovreas L."/>
            <person name="Rohde M."/>
            <person name="Galperin M.Y."/>
            <person name="Jogler C."/>
        </authorList>
    </citation>
    <scope>NUCLEOTIDE SEQUENCE [LARGE SCALE GENOMIC DNA]</scope>
    <source>
        <strain evidence="1 2">ElP</strain>
    </source>
</reference>
<dbReference type="EMBL" id="CP036426">
    <property type="protein sequence ID" value="QDV35608.1"/>
    <property type="molecule type" value="Genomic_DNA"/>
</dbReference>
<name>A0A518H469_9BACT</name>
<sequence length="207" mass="21282">MRRTTPLPALVGILSLGIGAVAASRERLEGRLAFVSRGRIGPNIATALQMGRAVEQVEDLLRQHRGFIMRLAILIGALAVVLSAGGQAGADDWKDESGKGRGFFPGGGWGGPPPWAGRGGGPPPWAGHGETPGWARGKGYWDGHFKHGPGGGFGGVPGGFGYPGQGFGAYPGQGFGAYPGQGFGAYPGLGGYPGYGGHPGYGYRWPR</sequence>
<organism evidence="1 2">
    <name type="scientific">Tautonia plasticadhaerens</name>
    <dbReference type="NCBI Taxonomy" id="2527974"/>
    <lineage>
        <taxon>Bacteria</taxon>
        <taxon>Pseudomonadati</taxon>
        <taxon>Planctomycetota</taxon>
        <taxon>Planctomycetia</taxon>
        <taxon>Isosphaerales</taxon>
        <taxon>Isosphaeraceae</taxon>
        <taxon>Tautonia</taxon>
    </lineage>
</organism>